<protein>
    <submittedName>
        <fullName evidence="4">Uncharacterized protein</fullName>
    </submittedName>
</protein>
<feature type="region of interest" description="Disordered" evidence="1">
    <location>
        <begin position="407"/>
        <end position="440"/>
    </location>
</feature>
<feature type="signal peptide" evidence="3">
    <location>
        <begin position="1"/>
        <end position="18"/>
    </location>
</feature>
<evidence type="ECO:0000256" key="3">
    <source>
        <dbReference type="SAM" id="SignalP"/>
    </source>
</evidence>
<feature type="chain" id="PRO_5045356078" evidence="3">
    <location>
        <begin position="19"/>
        <end position="440"/>
    </location>
</feature>
<keyword evidence="2" id="KW-0472">Membrane</keyword>
<accession>A0ABQ7QD28</accession>
<keyword evidence="3" id="KW-0732">Signal</keyword>
<dbReference type="EMBL" id="JAHIBW010000017">
    <property type="protein sequence ID" value="KAG7303127.1"/>
    <property type="molecule type" value="Genomic_DNA"/>
</dbReference>
<proteinExistence type="predicted"/>
<evidence type="ECO:0000256" key="2">
    <source>
        <dbReference type="SAM" id="Phobius"/>
    </source>
</evidence>
<keyword evidence="2" id="KW-1133">Transmembrane helix</keyword>
<keyword evidence="5" id="KW-1185">Reference proteome</keyword>
<keyword evidence="2" id="KW-0812">Transmembrane</keyword>
<organism evidence="4 5">
    <name type="scientific">Plutella xylostella</name>
    <name type="common">Diamondback moth</name>
    <name type="synonym">Plutella maculipennis</name>
    <dbReference type="NCBI Taxonomy" id="51655"/>
    <lineage>
        <taxon>Eukaryota</taxon>
        <taxon>Metazoa</taxon>
        <taxon>Ecdysozoa</taxon>
        <taxon>Arthropoda</taxon>
        <taxon>Hexapoda</taxon>
        <taxon>Insecta</taxon>
        <taxon>Pterygota</taxon>
        <taxon>Neoptera</taxon>
        <taxon>Endopterygota</taxon>
        <taxon>Lepidoptera</taxon>
        <taxon>Glossata</taxon>
        <taxon>Ditrysia</taxon>
        <taxon>Yponomeutoidea</taxon>
        <taxon>Plutellidae</taxon>
        <taxon>Plutella</taxon>
    </lineage>
</organism>
<evidence type="ECO:0000313" key="4">
    <source>
        <dbReference type="EMBL" id="KAG7303127.1"/>
    </source>
</evidence>
<feature type="transmembrane region" description="Helical" evidence="2">
    <location>
        <begin position="293"/>
        <end position="322"/>
    </location>
</feature>
<gene>
    <name evidence="4" type="ORF">JYU34_013157</name>
</gene>
<name>A0ABQ7QD28_PLUXY</name>
<evidence type="ECO:0000256" key="1">
    <source>
        <dbReference type="SAM" id="MobiDB-lite"/>
    </source>
</evidence>
<sequence>MFVLLINLLLLLIYEVDTNIRVLDSGVFNFDKDAVALQFYVDLENENRTHECDVSSWCKRCCLAAPGEAGGEASEAEGEACDAVDAAATSYDVIAPRARRSLAFAYPTAQPYDQRGFCDFMVDFTCDRYKRSRKRFALKVPFDTKLTRADHPELSVAACESADQDALRECAPADCDLKYNGLKPFYDEESRRCRRAPECVGEGAGDLPGAVYVPRSNACRRAERPLSFDDVYAMSRPAARYCECCHQPQCICKNARVRVLSDDVNEFLRKLQWLADFLLGRIKCKDKGACCGMYLLSAVSAAAAVCIGMVCCLCVVHTLIGVRRELRMSEQKVGKYRKVVRAMTSDVRCTAPCSRDELVVACSRETDRLVGGRGGRGGLVRDVMRRQLPEVRSSLLAACEAARRPGGGLSDSSLEDLHPGHLDTSSTTSLDDDERRHLMK</sequence>
<evidence type="ECO:0000313" key="5">
    <source>
        <dbReference type="Proteomes" id="UP000823941"/>
    </source>
</evidence>
<dbReference type="Proteomes" id="UP000823941">
    <property type="component" value="Chromosome 17"/>
</dbReference>
<comment type="caution">
    <text evidence="4">The sequence shown here is derived from an EMBL/GenBank/DDBJ whole genome shotgun (WGS) entry which is preliminary data.</text>
</comment>
<reference evidence="4 5" key="1">
    <citation type="submission" date="2021-06" db="EMBL/GenBank/DDBJ databases">
        <title>A haploid diamondback moth (Plutella xylostella L.) genome assembly resolves 31 chromosomes and identifies a diamide resistance mutation.</title>
        <authorList>
            <person name="Ward C.M."/>
            <person name="Perry K.D."/>
            <person name="Baker G."/>
            <person name="Powis K."/>
            <person name="Heckel D.G."/>
            <person name="Baxter S.W."/>
        </authorList>
    </citation>
    <scope>NUCLEOTIDE SEQUENCE [LARGE SCALE GENOMIC DNA]</scope>
    <source>
        <strain evidence="4 5">LV</strain>
        <tissue evidence="4">Single pupa</tissue>
    </source>
</reference>